<dbReference type="EMBL" id="BMJD01000015">
    <property type="protein sequence ID" value="GGB43804.1"/>
    <property type="molecule type" value="Genomic_DNA"/>
</dbReference>
<dbReference type="Proteomes" id="UP000621492">
    <property type="component" value="Unassembled WGS sequence"/>
</dbReference>
<feature type="transmembrane region" description="Helical" evidence="7">
    <location>
        <begin position="81"/>
        <end position="102"/>
    </location>
</feature>
<feature type="transmembrane region" description="Helical" evidence="7">
    <location>
        <begin position="164"/>
        <end position="186"/>
    </location>
</feature>
<dbReference type="InterPro" id="IPR000515">
    <property type="entry name" value="MetI-like"/>
</dbReference>
<feature type="domain" description="ABC transmembrane type-1" evidence="8">
    <location>
        <begin position="77"/>
        <end position="289"/>
    </location>
</feature>
<dbReference type="CDD" id="cd06261">
    <property type="entry name" value="TM_PBP2"/>
    <property type="match status" value="1"/>
</dbReference>
<dbReference type="PROSITE" id="PS50928">
    <property type="entry name" value="ABC_TM1"/>
    <property type="match status" value="1"/>
</dbReference>
<gene>
    <name evidence="9" type="ORF">GCM10011409_21740</name>
</gene>
<keyword evidence="6 7" id="KW-0472">Membrane</keyword>
<dbReference type="AlphaFoldDB" id="A0A9W5X5M3"/>
<evidence type="ECO:0000256" key="1">
    <source>
        <dbReference type="ARBA" id="ARBA00004651"/>
    </source>
</evidence>
<reference evidence="9" key="2">
    <citation type="submission" date="2020-09" db="EMBL/GenBank/DDBJ databases">
        <authorList>
            <person name="Sun Q."/>
            <person name="Zhou Y."/>
        </authorList>
    </citation>
    <scope>NUCLEOTIDE SEQUENCE</scope>
    <source>
        <strain evidence="9">CGMCC 1.15454</strain>
    </source>
</reference>
<keyword evidence="4 7" id="KW-0812">Transmembrane</keyword>
<sequence length="302" mass="33478">MAKRLISNRTNKKMFKMTPWLFLLPSILILGTFLIYPILQAFHWSVLDYKLISGTGEFVGLENFKELFTDKAFWNALLNTLLFLLIVLPLNIFLPMVLAVLVNQKLRGVTTFRVLYYLPFVTPMVVGALMWKMLYSQNGMISDFLVKLGIFDSPTNLLVQQGTALVAVAVITVWKGLGYYMIIYLAGLQSLPKGVYESAEIDGASTFQQFRKITVPMLVPSITLVSILTIIAGMKVFDEIAIATGGGPAGATTTLVIYIYNKFMSLDVSIASAAGLVLLILAIIASLLQMKLTSKREDDLRA</sequence>
<evidence type="ECO:0000313" key="9">
    <source>
        <dbReference type="EMBL" id="GGB43804.1"/>
    </source>
</evidence>
<name>A0A9W5X5M3_9BACI</name>
<dbReference type="RefSeq" id="WP_286171081.1">
    <property type="nucleotide sequence ID" value="NZ_BMJD01000015.1"/>
</dbReference>
<dbReference type="GO" id="GO:0055085">
    <property type="term" value="P:transmembrane transport"/>
    <property type="evidence" value="ECO:0007669"/>
    <property type="project" value="InterPro"/>
</dbReference>
<feature type="transmembrane region" description="Helical" evidence="7">
    <location>
        <begin position="114"/>
        <end position="134"/>
    </location>
</feature>
<evidence type="ECO:0000256" key="3">
    <source>
        <dbReference type="ARBA" id="ARBA00022475"/>
    </source>
</evidence>
<organism evidence="9 10">
    <name type="scientific">Lentibacillus populi</name>
    <dbReference type="NCBI Taxonomy" id="1827502"/>
    <lineage>
        <taxon>Bacteria</taxon>
        <taxon>Bacillati</taxon>
        <taxon>Bacillota</taxon>
        <taxon>Bacilli</taxon>
        <taxon>Bacillales</taxon>
        <taxon>Bacillaceae</taxon>
        <taxon>Lentibacillus</taxon>
    </lineage>
</organism>
<reference evidence="9" key="1">
    <citation type="journal article" date="2014" name="Int. J. Syst. Evol. Microbiol.">
        <title>Complete genome sequence of Corynebacterium casei LMG S-19264T (=DSM 44701T), isolated from a smear-ripened cheese.</title>
        <authorList>
            <consortium name="US DOE Joint Genome Institute (JGI-PGF)"/>
            <person name="Walter F."/>
            <person name="Albersmeier A."/>
            <person name="Kalinowski J."/>
            <person name="Ruckert C."/>
        </authorList>
    </citation>
    <scope>NUCLEOTIDE SEQUENCE</scope>
    <source>
        <strain evidence="9">CGMCC 1.15454</strain>
    </source>
</reference>
<comment type="similarity">
    <text evidence="7">Belongs to the binding-protein-dependent transport system permease family.</text>
</comment>
<dbReference type="PANTHER" id="PTHR30193:SF44">
    <property type="entry name" value="LACTOSE TRANSPORT SYSTEM PERMEASE PROTEIN LACF"/>
    <property type="match status" value="1"/>
</dbReference>
<comment type="caution">
    <text evidence="9">The sequence shown here is derived from an EMBL/GenBank/DDBJ whole genome shotgun (WGS) entry which is preliminary data.</text>
</comment>
<feature type="transmembrane region" description="Helical" evidence="7">
    <location>
        <begin position="20"/>
        <end position="39"/>
    </location>
</feature>
<evidence type="ECO:0000256" key="4">
    <source>
        <dbReference type="ARBA" id="ARBA00022692"/>
    </source>
</evidence>
<evidence type="ECO:0000259" key="8">
    <source>
        <dbReference type="PROSITE" id="PS50928"/>
    </source>
</evidence>
<dbReference type="Pfam" id="PF00528">
    <property type="entry name" value="BPD_transp_1"/>
    <property type="match status" value="1"/>
</dbReference>
<dbReference type="SUPFAM" id="SSF161098">
    <property type="entry name" value="MetI-like"/>
    <property type="match status" value="1"/>
</dbReference>
<keyword evidence="3" id="KW-1003">Cell membrane</keyword>
<protein>
    <submittedName>
        <fullName evidence="9">Lactose ABC transporter permease</fullName>
    </submittedName>
</protein>
<evidence type="ECO:0000256" key="2">
    <source>
        <dbReference type="ARBA" id="ARBA00022448"/>
    </source>
</evidence>
<dbReference type="GO" id="GO:0005886">
    <property type="term" value="C:plasma membrane"/>
    <property type="evidence" value="ECO:0007669"/>
    <property type="project" value="UniProtKB-SubCell"/>
</dbReference>
<keyword evidence="2 7" id="KW-0813">Transport</keyword>
<dbReference type="Gene3D" id="1.10.3720.10">
    <property type="entry name" value="MetI-like"/>
    <property type="match status" value="1"/>
</dbReference>
<proteinExistence type="inferred from homology"/>
<evidence type="ECO:0000256" key="7">
    <source>
        <dbReference type="RuleBase" id="RU363032"/>
    </source>
</evidence>
<feature type="transmembrane region" description="Helical" evidence="7">
    <location>
        <begin position="215"/>
        <end position="234"/>
    </location>
</feature>
<dbReference type="InterPro" id="IPR035906">
    <property type="entry name" value="MetI-like_sf"/>
</dbReference>
<keyword evidence="10" id="KW-1185">Reference proteome</keyword>
<feature type="transmembrane region" description="Helical" evidence="7">
    <location>
        <begin position="240"/>
        <end position="261"/>
    </location>
</feature>
<comment type="subcellular location">
    <subcellularLocation>
        <location evidence="1 7">Cell membrane</location>
        <topology evidence="1 7">Multi-pass membrane protein</topology>
    </subcellularLocation>
</comment>
<feature type="transmembrane region" description="Helical" evidence="7">
    <location>
        <begin position="268"/>
        <end position="288"/>
    </location>
</feature>
<keyword evidence="5 7" id="KW-1133">Transmembrane helix</keyword>
<evidence type="ECO:0000256" key="5">
    <source>
        <dbReference type="ARBA" id="ARBA00022989"/>
    </source>
</evidence>
<evidence type="ECO:0000256" key="6">
    <source>
        <dbReference type="ARBA" id="ARBA00023136"/>
    </source>
</evidence>
<dbReference type="InterPro" id="IPR051393">
    <property type="entry name" value="ABC_transporter_permease"/>
</dbReference>
<evidence type="ECO:0000313" key="10">
    <source>
        <dbReference type="Proteomes" id="UP000621492"/>
    </source>
</evidence>
<accession>A0A9W5X5M3</accession>
<dbReference type="PANTHER" id="PTHR30193">
    <property type="entry name" value="ABC TRANSPORTER PERMEASE PROTEIN"/>
    <property type="match status" value="1"/>
</dbReference>